<protein>
    <recommendedName>
        <fullName evidence="6">Tubulin tyrosine ligase like 6</fullName>
    </recommendedName>
</protein>
<keyword evidence="1" id="KW-0436">Ligase</keyword>
<dbReference type="GO" id="GO:0000226">
    <property type="term" value="P:microtubule cytoskeleton organization"/>
    <property type="evidence" value="ECO:0007669"/>
    <property type="project" value="TreeGrafter"/>
</dbReference>
<dbReference type="GO" id="GO:0005524">
    <property type="term" value="F:ATP binding"/>
    <property type="evidence" value="ECO:0007669"/>
    <property type="project" value="UniProtKB-KW"/>
</dbReference>
<evidence type="ECO:0008006" key="6">
    <source>
        <dbReference type="Google" id="ProtNLM"/>
    </source>
</evidence>
<sequence length="210" mass="23021">VGPSSCGMWDTASTYPPVGINGHRPCSSIAFNSLCSFLGNGVSTRSKMASRPKEPRCLASVLGLGAPRNGSSSPHAPPLLPGLTGLSFSNSMAVRRAAQQYGLREGAENEDWTLCWTDYSVSLERVTEMKSYQPFIIDGFKFDLRIYVLMTSCDPLRIFAYNEGLARFATTSYSLPCTDNLDDVCMHLTNYSINKHSSNFIRDAHSGSKR</sequence>
<dbReference type="InterPro" id="IPR004344">
    <property type="entry name" value="TTL/TTLL_fam"/>
</dbReference>
<keyword evidence="2" id="KW-0547">Nucleotide-binding</keyword>
<evidence type="ECO:0000313" key="4">
    <source>
        <dbReference type="Ensembl" id="ENSEASP00005060831.1"/>
    </source>
</evidence>
<dbReference type="AlphaFoldDB" id="A0A9L0K5T2"/>
<evidence type="ECO:0000256" key="1">
    <source>
        <dbReference type="ARBA" id="ARBA00022598"/>
    </source>
</evidence>
<dbReference type="GeneTree" id="ENSGT00940000161434"/>
<organism evidence="4 5">
    <name type="scientific">Equus asinus</name>
    <name type="common">Donkey</name>
    <name type="synonym">Equus africanus asinus</name>
    <dbReference type="NCBI Taxonomy" id="9793"/>
    <lineage>
        <taxon>Eukaryota</taxon>
        <taxon>Metazoa</taxon>
        <taxon>Chordata</taxon>
        <taxon>Craniata</taxon>
        <taxon>Vertebrata</taxon>
        <taxon>Euteleostomi</taxon>
        <taxon>Mammalia</taxon>
        <taxon>Eutheria</taxon>
        <taxon>Laurasiatheria</taxon>
        <taxon>Perissodactyla</taxon>
        <taxon>Equidae</taxon>
        <taxon>Equus</taxon>
    </lineage>
</organism>
<dbReference type="Proteomes" id="UP000694387">
    <property type="component" value="Chromosome 13"/>
</dbReference>
<reference evidence="4 5" key="1">
    <citation type="journal article" date="2020" name="Nat. Commun.">
        <title>Donkey genomes provide new insights into domestication and selection for coat color.</title>
        <authorList>
            <person name="Wang"/>
            <person name="C."/>
            <person name="Li"/>
            <person name="H."/>
            <person name="Guo"/>
            <person name="Y."/>
            <person name="Huang"/>
            <person name="J."/>
            <person name="Sun"/>
            <person name="Y."/>
            <person name="Min"/>
            <person name="J."/>
            <person name="Wang"/>
            <person name="J."/>
            <person name="Fang"/>
            <person name="X."/>
            <person name="Zhao"/>
            <person name="Z."/>
            <person name="Wang"/>
            <person name="S."/>
            <person name="Zhang"/>
            <person name="Y."/>
            <person name="Liu"/>
            <person name="Q."/>
            <person name="Jiang"/>
            <person name="Q."/>
            <person name="Wang"/>
            <person name="X."/>
            <person name="Guo"/>
            <person name="Y."/>
            <person name="Yang"/>
            <person name="C."/>
            <person name="Wang"/>
            <person name="Y."/>
            <person name="Tian"/>
            <person name="F."/>
            <person name="Zhuang"/>
            <person name="G."/>
            <person name="Fan"/>
            <person name="Y."/>
            <person name="Gao"/>
            <person name="Q."/>
            <person name="Li"/>
            <person name="Y."/>
            <person name="Ju"/>
            <person name="Z."/>
            <person name="Li"/>
            <person name="J."/>
            <person name="Li"/>
            <person name="R."/>
            <person name="Hou"/>
            <person name="M."/>
            <person name="Yang"/>
            <person name="G."/>
            <person name="Liu"/>
            <person name="G."/>
            <person name="Liu"/>
            <person name="W."/>
            <person name="Guo"/>
            <person name="J."/>
            <person name="Pan"/>
            <person name="S."/>
            <person name="Fan"/>
            <person name="G."/>
            <person name="Zhang"/>
            <person name="W."/>
            <person name="Zhang"/>
            <person name="R."/>
            <person name="Yu"/>
            <person name="J."/>
            <person name="Zhang"/>
            <person name="X."/>
            <person name="Yin"/>
            <person name="Q."/>
            <person name="Ji"/>
            <person name="C."/>
            <person name="Jin"/>
            <person name="Y."/>
            <person name="Yue"/>
            <person name="G."/>
            <person name="Liu"/>
            <person name="M."/>
            <person name="Xu"/>
            <person name="J."/>
            <person name="Liu"/>
            <person name="S."/>
            <person name="Jordana"/>
            <person name="J."/>
            <person name="Noce"/>
            <person name="A."/>
            <person name="Amills"/>
            <person name="M."/>
            <person name="Wu"/>
            <person name="D.D."/>
            <person name="Li"/>
            <person name="S."/>
            <person name="Zhou"/>
            <person name="X. and Zhong"/>
            <person name="J."/>
        </authorList>
    </citation>
    <scope>NUCLEOTIDE SEQUENCE [LARGE SCALE GENOMIC DNA]</scope>
</reference>
<keyword evidence="5" id="KW-1185">Reference proteome</keyword>
<dbReference type="PROSITE" id="PS51221">
    <property type="entry name" value="TTL"/>
    <property type="match status" value="1"/>
</dbReference>
<dbReference type="PANTHER" id="PTHR12241:SF96">
    <property type="entry name" value="TUBULIN POLYGLUTAMYLASE TTLL6"/>
    <property type="match status" value="1"/>
</dbReference>
<reference evidence="4" key="2">
    <citation type="submission" date="2025-08" db="UniProtKB">
        <authorList>
            <consortium name="Ensembl"/>
        </authorList>
    </citation>
    <scope>IDENTIFICATION</scope>
</reference>
<dbReference type="GO" id="GO:0070740">
    <property type="term" value="F:tubulin-glutamic acid ligase activity"/>
    <property type="evidence" value="ECO:0007669"/>
    <property type="project" value="TreeGrafter"/>
</dbReference>
<evidence type="ECO:0000313" key="5">
    <source>
        <dbReference type="Proteomes" id="UP000694387"/>
    </source>
</evidence>
<accession>A0A9L0K5T2</accession>
<name>A0A9L0K5T2_EQUAS</name>
<proteinExistence type="predicted"/>
<dbReference type="Gene3D" id="3.30.470.20">
    <property type="entry name" value="ATP-grasp fold, B domain"/>
    <property type="match status" value="1"/>
</dbReference>
<evidence type="ECO:0000256" key="2">
    <source>
        <dbReference type="ARBA" id="ARBA00022741"/>
    </source>
</evidence>
<dbReference type="PANTHER" id="PTHR12241">
    <property type="entry name" value="TUBULIN POLYGLUTAMYLASE"/>
    <property type="match status" value="1"/>
</dbReference>
<dbReference type="GO" id="GO:0015631">
    <property type="term" value="F:tubulin binding"/>
    <property type="evidence" value="ECO:0007669"/>
    <property type="project" value="TreeGrafter"/>
</dbReference>
<evidence type="ECO:0000256" key="3">
    <source>
        <dbReference type="ARBA" id="ARBA00022840"/>
    </source>
</evidence>
<keyword evidence="3" id="KW-0067">ATP-binding</keyword>
<dbReference type="Pfam" id="PF03133">
    <property type="entry name" value="TTL"/>
    <property type="match status" value="1"/>
</dbReference>
<dbReference type="Ensembl" id="ENSEAST00005058110.1">
    <property type="protein sequence ID" value="ENSEASP00005060831.1"/>
    <property type="gene ID" value="ENSEASG00005037375.1"/>
</dbReference>
<dbReference type="GO" id="GO:0036064">
    <property type="term" value="C:ciliary basal body"/>
    <property type="evidence" value="ECO:0007669"/>
    <property type="project" value="TreeGrafter"/>
</dbReference>
<reference evidence="4" key="3">
    <citation type="submission" date="2025-09" db="UniProtKB">
        <authorList>
            <consortium name="Ensembl"/>
        </authorList>
    </citation>
    <scope>IDENTIFICATION</scope>
</reference>